<dbReference type="Proteomes" id="UP000593765">
    <property type="component" value="Chromosome"/>
</dbReference>
<reference evidence="1 2" key="1">
    <citation type="submission" date="2020-10" db="EMBL/GenBank/DDBJ databases">
        <title>Wide distribution of Phycisphaera-like planctomycetes from WD2101 soil group in peatlands and genome analysis of the first cultivated representative.</title>
        <authorList>
            <person name="Dedysh S.N."/>
            <person name="Beletsky A.V."/>
            <person name="Ivanova A."/>
            <person name="Kulichevskaya I.S."/>
            <person name="Suzina N.E."/>
            <person name="Philippov D.A."/>
            <person name="Rakitin A.L."/>
            <person name="Mardanov A.V."/>
            <person name="Ravin N.V."/>
        </authorList>
    </citation>
    <scope>NUCLEOTIDE SEQUENCE [LARGE SCALE GENOMIC DNA]</scope>
    <source>
        <strain evidence="1 2">M1803</strain>
    </source>
</reference>
<organism evidence="1 2">
    <name type="scientific">Humisphaera borealis</name>
    <dbReference type="NCBI Taxonomy" id="2807512"/>
    <lineage>
        <taxon>Bacteria</taxon>
        <taxon>Pseudomonadati</taxon>
        <taxon>Planctomycetota</taxon>
        <taxon>Phycisphaerae</taxon>
        <taxon>Tepidisphaerales</taxon>
        <taxon>Tepidisphaeraceae</taxon>
        <taxon>Humisphaera</taxon>
    </lineage>
</organism>
<dbReference type="EMBL" id="CP063458">
    <property type="protein sequence ID" value="QOV89071.1"/>
    <property type="molecule type" value="Genomic_DNA"/>
</dbReference>
<accession>A0A7M2WW45</accession>
<proteinExistence type="predicted"/>
<evidence type="ECO:0000313" key="1">
    <source>
        <dbReference type="EMBL" id="QOV89071.1"/>
    </source>
</evidence>
<protein>
    <submittedName>
        <fullName evidence="1">Uncharacterized protein</fullName>
    </submittedName>
</protein>
<dbReference type="KEGG" id="hbs:IPV69_23085"/>
<sequence length="189" mass="20987">MEGIFSRSRNEPFEVAAPVIGARVAGDHTPRSALTVGAAGIGLLCITLALLTGCQDTVSMIPNPDPDLQKTRTEFARDAINRQYNTEAPRGGKIKGGATVDYSDNIMHVANFTNEDWKDVEVWVNGQWVVFVPNIPKNAETSRRLNFEMMYDRMGRSFPTDNTDEATTVRKVEIFRDGKMYELAGLSIE</sequence>
<gene>
    <name evidence="1" type="ORF">IPV69_23085</name>
</gene>
<evidence type="ECO:0000313" key="2">
    <source>
        <dbReference type="Proteomes" id="UP000593765"/>
    </source>
</evidence>
<keyword evidence="2" id="KW-1185">Reference proteome</keyword>
<name>A0A7M2WW45_9BACT</name>
<dbReference type="AlphaFoldDB" id="A0A7M2WW45"/>
<dbReference type="RefSeq" id="WP_206292089.1">
    <property type="nucleotide sequence ID" value="NZ_CP063458.1"/>
</dbReference>